<dbReference type="Proteomes" id="UP001201873">
    <property type="component" value="Unassembled WGS sequence"/>
</dbReference>
<comment type="caution">
    <text evidence="1">The sequence shown here is derived from an EMBL/GenBank/DDBJ whole genome shotgun (WGS) entry which is preliminary data.</text>
</comment>
<name>A0ABT0K364_9ACTN</name>
<dbReference type="RefSeq" id="WP_248826338.1">
    <property type="nucleotide sequence ID" value="NZ_JALKFT010000029.1"/>
</dbReference>
<protein>
    <recommendedName>
        <fullName evidence="3">Transposase</fullName>
    </recommendedName>
</protein>
<reference evidence="1 2" key="1">
    <citation type="submission" date="2022-04" db="EMBL/GenBank/DDBJ databases">
        <title>Genome diversity in the genus Frankia.</title>
        <authorList>
            <person name="Carlos-Shanley C."/>
            <person name="Hahn D."/>
        </authorList>
    </citation>
    <scope>NUCLEOTIDE SEQUENCE [LARGE SCALE GENOMIC DNA]</scope>
    <source>
        <strain evidence="1 2">Ag45/Mut15</strain>
    </source>
</reference>
<evidence type="ECO:0008006" key="3">
    <source>
        <dbReference type="Google" id="ProtNLM"/>
    </source>
</evidence>
<dbReference type="EMBL" id="JALKFT010000029">
    <property type="protein sequence ID" value="MCK9878209.1"/>
    <property type="molecule type" value="Genomic_DNA"/>
</dbReference>
<evidence type="ECO:0000313" key="1">
    <source>
        <dbReference type="EMBL" id="MCK9878209.1"/>
    </source>
</evidence>
<sequence>MVLRHVGVGVDAGTAQQSGLRRLACAAWDETELERWIVRAPDLNEAMRARLRKAAAAAGELGYSVVLDPATRRKCRSTVVGLSETRRPFAAVALEERPA</sequence>
<gene>
    <name evidence="1" type="ORF">MXD59_20970</name>
</gene>
<keyword evidence="2" id="KW-1185">Reference proteome</keyword>
<accession>A0ABT0K364</accession>
<evidence type="ECO:0000313" key="2">
    <source>
        <dbReference type="Proteomes" id="UP001201873"/>
    </source>
</evidence>
<proteinExistence type="predicted"/>
<organism evidence="1 2">
    <name type="scientific">Frankia umida</name>
    <dbReference type="NCBI Taxonomy" id="573489"/>
    <lineage>
        <taxon>Bacteria</taxon>
        <taxon>Bacillati</taxon>
        <taxon>Actinomycetota</taxon>
        <taxon>Actinomycetes</taxon>
        <taxon>Frankiales</taxon>
        <taxon>Frankiaceae</taxon>
        <taxon>Frankia</taxon>
    </lineage>
</organism>